<comment type="subcellular location">
    <subcellularLocation>
        <location evidence="1 6">Endoplasmic reticulum membrane</location>
        <topology evidence="1 6">Multi-pass membrane protein</topology>
    </subcellularLocation>
</comment>
<evidence type="ECO:0000256" key="6">
    <source>
        <dbReference type="RuleBase" id="RU363132"/>
    </source>
</evidence>
<name>A0A9D5BYV9_9LILI</name>
<reference evidence="8" key="1">
    <citation type="submission" date="2021-03" db="EMBL/GenBank/DDBJ databases">
        <authorList>
            <person name="Li Z."/>
            <person name="Yang C."/>
        </authorList>
    </citation>
    <scope>NUCLEOTIDE SEQUENCE</scope>
    <source>
        <strain evidence="8">Dzin_1.0</strain>
        <tissue evidence="8">Leaf</tissue>
    </source>
</reference>
<keyword evidence="3 6" id="KW-0256">Endoplasmic reticulum</keyword>
<evidence type="ECO:0000313" key="8">
    <source>
        <dbReference type="EMBL" id="KAJ0963260.1"/>
    </source>
</evidence>
<gene>
    <name evidence="8" type="ORF">J5N97_028382</name>
</gene>
<dbReference type="Proteomes" id="UP001085076">
    <property type="component" value="Miscellaneous, Linkage group lg09"/>
</dbReference>
<dbReference type="PANTHER" id="PTHR10994:SF62">
    <property type="entry name" value="RETICULON-LIKE PROTEIN B8"/>
    <property type="match status" value="1"/>
</dbReference>
<dbReference type="InterPro" id="IPR003388">
    <property type="entry name" value="Reticulon"/>
</dbReference>
<evidence type="ECO:0000256" key="4">
    <source>
        <dbReference type="ARBA" id="ARBA00022989"/>
    </source>
</evidence>
<evidence type="ECO:0000256" key="3">
    <source>
        <dbReference type="ARBA" id="ARBA00022824"/>
    </source>
</evidence>
<dbReference type="InterPro" id="IPR045064">
    <property type="entry name" value="Reticulon-like"/>
</dbReference>
<evidence type="ECO:0000256" key="5">
    <source>
        <dbReference type="ARBA" id="ARBA00023136"/>
    </source>
</evidence>
<feature type="transmembrane region" description="Helical" evidence="6">
    <location>
        <begin position="271"/>
        <end position="298"/>
    </location>
</feature>
<proteinExistence type="predicted"/>
<keyword evidence="9" id="KW-1185">Reference proteome</keyword>
<organism evidence="8 9">
    <name type="scientific">Dioscorea zingiberensis</name>
    <dbReference type="NCBI Taxonomy" id="325984"/>
    <lineage>
        <taxon>Eukaryota</taxon>
        <taxon>Viridiplantae</taxon>
        <taxon>Streptophyta</taxon>
        <taxon>Embryophyta</taxon>
        <taxon>Tracheophyta</taxon>
        <taxon>Spermatophyta</taxon>
        <taxon>Magnoliopsida</taxon>
        <taxon>Liliopsida</taxon>
        <taxon>Dioscoreales</taxon>
        <taxon>Dioscoreaceae</taxon>
        <taxon>Dioscorea</taxon>
    </lineage>
</organism>
<comment type="caution">
    <text evidence="8">The sequence shown here is derived from an EMBL/GenBank/DDBJ whole genome shotgun (WGS) entry which is preliminary data.</text>
</comment>
<evidence type="ECO:0000256" key="2">
    <source>
        <dbReference type="ARBA" id="ARBA00022692"/>
    </source>
</evidence>
<sequence length="352" mass="39277">MSLIACGLGVAVEGRHRSASGLTKFLSEHGRVACCGVPLGKLRQYRGGCQRIGVAYASEDGEKWDKAWRPVRKLCRTHRCGAMRRSAFTLAGVALMYCLITEGKMPEHLEHTAENLLNNIMESLADSVPKQKSVRFFEEDNSVSSKMNKLFGRQKSVHHILGGGKSADVLLWRNKKISSSVLTAATAVWILFEWLNYHFLTLVCFALVIGMLFQFVWSNASGVMNRSPSDVPRLVLPDEFFVNVAVSIGAQINQFLCFIQDVACGRNLKQFLAVVASLLAAAVIGSWCNFLTVLYIGYVSAHTLPVLYEKYEDEVDDFIYRVFGQFQSQYRKLDGSLLSKIPKGNLKMKKSD</sequence>
<feature type="transmembrane region" description="Helical" evidence="6">
    <location>
        <begin position="199"/>
        <end position="220"/>
    </location>
</feature>
<reference evidence="8" key="2">
    <citation type="journal article" date="2022" name="Hortic Res">
        <title>The genome of Dioscorea zingiberensis sheds light on the biosynthesis, origin and evolution of the medicinally important diosgenin saponins.</title>
        <authorList>
            <person name="Li Y."/>
            <person name="Tan C."/>
            <person name="Li Z."/>
            <person name="Guo J."/>
            <person name="Li S."/>
            <person name="Chen X."/>
            <person name="Wang C."/>
            <person name="Dai X."/>
            <person name="Yang H."/>
            <person name="Song W."/>
            <person name="Hou L."/>
            <person name="Xu J."/>
            <person name="Tong Z."/>
            <person name="Xu A."/>
            <person name="Yuan X."/>
            <person name="Wang W."/>
            <person name="Yang Q."/>
            <person name="Chen L."/>
            <person name="Sun Z."/>
            <person name="Wang K."/>
            <person name="Pan B."/>
            <person name="Chen J."/>
            <person name="Bao Y."/>
            <person name="Liu F."/>
            <person name="Qi X."/>
            <person name="Gang D.R."/>
            <person name="Wen J."/>
            <person name="Li J."/>
        </authorList>
    </citation>
    <scope>NUCLEOTIDE SEQUENCE</scope>
    <source>
        <strain evidence="8">Dzin_1.0</strain>
    </source>
</reference>
<dbReference type="GO" id="GO:0005789">
    <property type="term" value="C:endoplasmic reticulum membrane"/>
    <property type="evidence" value="ECO:0007669"/>
    <property type="project" value="UniProtKB-SubCell"/>
</dbReference>
<feature type="domain" description="Reticulon" evidence="7">
    <location>
        <begin position="166"/>
        <end position="352"/>
    </location>
</feature>
<evidence type="ECO:0000256" key="1">
    <source>
        <dbReference type="ARBA" id="ARBA00004477"/>
    </source>
</evidence>
<dbReference type="Pfam" id="PF02453">
    <property type="entry name" value="Reticulon"/>
    <property type="match status" value="1"/>
</dbReference>
<dbReference type="EMBL" id="JAGGNH010000009">
    <property type="protein sequence ID" value="KAJ0963260.1"/>
    <property type="molecule type" value="Genomic_DNA"/>
</dbReference>
<keyword evidence="2 6" id="KW-0812">Transmembrane</keyword>
<protein>
    <recommendedName>
        <fullName evidence="6">Reticulon-like protein</fullName>
    </recommendedName>
</protein>
<keyword evidence="5 6" id="KW-0472">Membrane</keyword>
<dbReference type="PANTHER" id="PTHR10994">
    <property type="entry name" value="RETICULON"/>
    <property type="match status" value="1"/>
</dbReference>
<keyword evidence="4 6" id="KW-1133">Transmembrane helix</keyword>
<dbReference type="PROSITE" id="PS50845">
    <property type="entry name" value="RETICULON"/>
    <property type="match status" value="1"/>
</dbReference>
<dbReference type="AlphaFoldDB" id="A0A9D5BYV9"/>
<evidence type="ECO:0000259" key="7">
    <source>
        <dbReference type="PROSITE" id="PS50845"/>
    </source>
</evidence>
<dbReference type="OrthoDB" id="567788at2759"/>
<accession>A0A9D5BYV9</accession>
<dbReference type="GO" id="GO:0009617">
    <property type="term" value="P:response to bacterium"/>
    <property type="evidence" value="ECO:0007669"/>
    <property type="project" value="InterPro"/>
</dbReference>
<evidence type="ECO:0000313" key="9">
    <source>
        <dbReference type="Proteomes" id="UP001085076"/>
    </source>
</evidence>